<evidence type="ECO:0000313" key="3">
    <source>
        <dbReference type="Proteomes" id="UP000886523"/>
    </source>
</evidence>
<reference evidence="2" key="1">
    <citation type="journal article" date="2020" name="Nat. Commun.">
        <title>Large-scale genome sequencing of mycorrhizal fungi provides insights into the early evolution of symbiotic traits.</title>
        <authorList>
            <person name="Miyauchi S."/>
            <person name="Kiss E."/>
            <person name="Kuo A."/>
            <person name="Drula E."/>
            <person name="Kohler A."/>
            <person name="Sanchez-Garcia M."/>
            <person name="Morin E."/>
            <person name="Andreopoulos B."/>
            <person name="Barry K.W."/>
            <person name="Bonito G."/>
            <person name="Buee M."/>
            <person name="Carver A."/>
            <person name="Chen C."/>
            <person name="Cichocki N."/>
            <person name="Clum A."/>
            <person name="Culley D."/>
            <person name="Crous P.W."/>
            <person name="Fauchery L."/>
            <person name="Girlanda M."/>
            <person name="Hayes R.D."/>
            <person name="Keri Z."/>
            <person name="LaButti K."/>
            <person name="Lipzen A."/>
            <person name="Lombard V."/>
            <person name="Magnuson J."/>
            <person name="Maillard F."/>
            <person name="Murat C."/>
            <person name="Nolan M."/>
            <person name="Ohm R.A."/>
            <person name="Pangilinan J."/>
            <person name="Pereira M.F."/>
            <person name="Perotto S."/>
            <person name="Peter M."/>
            <person name="Pfister S."/>
            <person name="Riley R."/>
            <person name="Sitrit Y."/>
            <person name="Stielow J.B."/>
            <person name="Szollosi G."/>
            <person name="Zifcakova L."/>
            <person name="Stursova M."/>
            <person name="Spatafora J.W."/>
            <person name="Tedersoo L."/>
            <person name="Vaario L.M."/>
            <person name="Yamada A."/>
            <person name="Yan M."/>
            <person name="Wang P."/>
            <person name="Xu J."/>
            <person name="Bruns T."/>
            <person name="Baldrian P."/>
            <person name="Vilgalys R."/>
            <person name="Dunand C."/>
            <person name="Henrissat B."/>
            <person name="Grigoriev I.V."/>
            <person name="Hibbett D."/>
            <person name="Nagy L.G."/>
            <person name="Martin F.M."/>
        </authorList>
    </citation>
    <scope>NUCLEOTIDE SEQUENCE</scope>
    <source>
        <strain evidence="2">UP504</strain>
    </source>
</reference>
<dbReference type="EMBL" id="MU129071">
    <property type="protein sequence ID" value="KAF9507812.1"/>
    <property type="molecule type" value="Genomic_DNA"/>
</dbReference>
<feature type="region of interest" description="Disordered" evidence="1">
    <location>
        <begin position="32"/>
        <end position="55"/>
    </location>
</feature>
<gene>
    <name evidence="2" type="ORF">BS47DRAFT_1398276</name>
</gene>
<name>A0A9P6ALM4_9AGAM</name>
<protein>
    <submittedName>
        <fullName evidence="2">Uncharacterized protein</fullName>
    </submittedName>
</protein>
<dbReference type="AlphaFoldDB" id="A0A9P6ALM4"/>
<proteinExistence type="predicted"/>
<keyword evidence="3" id="KW-1185">Reference proteome</keyword>
<evidence type="ECO:0000313" key="2">
    <source>
        <dbReference type="EMBL" id="KAF9507812.1"/>
    </source>
</evidence>
<sequence length="143" mass="15527">MPKPSYFALVGIETLTLQELLACQARRNGLSPTDWTNPLEPEPPPSSGPSPLLNSDTTKLTLVECVRTPLAGPYRTVHGLNSVPSSSFRTPLDAVIWDSNVHKRASRSLTVQPLSPRPCDILTDANTTPPSFEDLSLGMSVFE</sequence>
<organism evidence="2 3">
    <name type="scientific">Hydnum rufescens UP504</name>
    <dbReference type="NCBI Taxonomy" id="1448309"/>
    <lineage>
        <taxon>Eukaryota</taxon>
        <taxon>Fungi</taxon>
        <taxon>Dikarya</taxon>
        <taxon>Basidiomycota</taxon>
        <taxon>Agaricomycotina</taxon>
        <taxon>Agaricomycetes</taxon>
        <taxon>Cantharellales</taxon>
        <taxon>Hydnaceae</taxon>
        <taxon>Hydnum</taxon>
    </lineage>
</organism>
<comment type="caution">
    <text evidence="2">The sequence shown here is derived from an EMBL/GenBank/DDBJ whole genome shotgun (WGS) entry which is preliminary data.</text>
</comment>
<evidence type="ECO:0000256" key="1">
    <source>
        <dbReference type="SAM" id="MobiDB-lite"/>
    </source>
</evidence>
<dbReference type="Proteomes" id="UP000886523">
    <property type="component" value="Unassembled WGS sequence"/>
</dbReference>
<accession>A0A9P6ALM4</accession>